<comment type="function">
    <text evidence="5">Functions in brassinosteroid signaling. May function as transcriptional repressor.</text>
</comment>
<evidence type="ECO:0000256" key="4">
    <source>
        <dbReference type="ARBA" id="ARBA00023163"/>
    </source>
</evidence>
<dbReference type="Pfam" id="PF05687">
    <property type="entry name" value="BES1_N"/>
    <property type="match status" value="1"/>
</dbReference>
<keyword evidence="5" id="KW-1070">Brassinosteroid signaling pathway</keyword>
<protein>
    <recommendedName>
        <fullName evidence="5">Protein BZR1 homolog</fullName>
    </recommendedName>
    <alternativeName>
        <fullName evidence="5">Protein BRASSINAZOLE-RESISTANT 1 homolog</fullName>
    </alternativeName>
</protein>
<evidence type="ECO:0000256" key="2">
    <source>
        <dbReference type="ARBA" id="ARBA00023015"/>
    </source>
</evidence>
<organism evidence="8 9">
    <name type="scientific">Stylosanthes scabra</name>
    <dbReference type="NCBI Taxonomy" id="79078"/>
    <lineage>
        <taxon>Eukaryota</taxon>
        <taxon>Viridiplantae</taxon>
        <taxon>Streptophyta</taxon>
        <taxon>Embryophyta</taxon>
        <taxon>Tracheophyta</taxon>
        <taxon>Spermatophyta</taxon>
        <taxon>Magnoliopsida</taxon>
        <taxon>eudicotyledons</taxon>
        <taxon>Gunneridae</taxon>
        <taxon>Pentapetalae</taxon>
        <taxon>rosids</taxon>
        <taxon>fabids</taxon>
        <taxon>Fabales</taxon>
        <taxon>Fabaceae</taxon>
        <taxon>Papilionoideae</taxon>
        <taxon>50 kb inversion clade</taxon>
        <taxon>dalbergioids sensu lato</taxon>
        <taxon>Dalbergieae</taxon>
        <taxon>Pterocarpus clade</taxon>
        <taxon>Stylosanthes</taxon>
    </lineage>
</organism>
<reference evidence="8 9" key="1">
    <citation type="journal article" date="2023" name="Plants (Basel)">
        <title>Bridging the Gap: Combining Genomics and Transcriptomics Approaches to Understand Stylosanthes scabra, an Orphan Legume from the Brazilian Caatinga.</title>
        <authorList>
            <person name="Ferreira-Neto J.R.C."/>
            <person name="da Silva M.D."/>
            <person name="Binneck E."/>
            <person name="de Melo N.F."/>
            <person name="da Silva R.H."/>
            <person name="de Melo A.L.T.M."/>
            <person name="Pandolfi V."/>
            <person name="Bustamante F.O."/>
            <person name="Brasileiro-Vidal A.C."/>
            <person name="Benko-Iseppon A.M."/>
        </authorList>
    </citation>
    <scope>NUCLEOTIDE SEQUENCE [LARGE SCALE GENOMIC DNA]</scope>
    <source>
        <tissue evidence="8">Leaves</tissue>
    </source>
</reference>
<comment type="subcellular location">
    <subcellularLocation>
        <location evidence="5">Nucleus</location>
    </subcellularLocation>
</comment>
<evidence type="ECO:0000256" key="5">
    <source>
        <dbReference type="RuleBase" id="RU369040"/>
    </source>
</evidence>
<name>A0ABU6QFP9_9FABA</name>
<keyword evidence="3 5" id="KW-0238">DNA-binding</keyword>
<keyword evidence="9" id="KW-1185">Reference proteome</keyword>
<evidence type="ECO:0000313" key="8">
    <source>
        <dbReference type="EMBL" id="MED6110286.1"/>
    </source>
</evidence>
<evidence type="ECO:0000259" key="7">
    <source>
        <dbReference type="Pfam" id="PF05687"/>
    </source>
</evidence>
<evidence type="ECO:0000313" key="9">
    <source>
        <dbReference type="Proteomes" id="UP001341840"/>
    </source>
</evidence>
<feature type="region of interest" description="Disordered" evidence="6">
    <location>
        <begin position="1"/>
        <end position="23"/>
    </location>
</feature>
<comment type="similarity">
    <text evidence="1 5">Belongs to the BZR/LAT61 family.</text>
</comment>
<evidence type="ECO:0000256" key="6">
    <source>
        <dbReference type="SAM" id="MobiDB-lite"/>
    </source>
</evidence>
<dbReference type="InterPro" id="IPR008540">
    <property type="entry name" value="BES1_N"/>
</dbReference>
<feature type="region of interest" description="Disordered" evidence="6">
    <location>
        <begin position="115"/>
        <end position="135"/>
    </location>
</feature>
<gene>
    <name evidence="8" type="ORF">PIB30_041562</name>
</gene>
<proteinExistence type="inferred from homology"/>
<feature type="compositionally biased region" description="Basic and acidic residues" evidence="6">
    <location>
        <begin position="1"/>
        <end position="19"/>
    </location>
</feature>
<accession>A0ABU6QFP9</accession>
<dbReference type="InterPro" id="IPR033264">
    <property type="entry name" value="BZR"/>
</dbReference>
<keyword evidence="2 5" id="KW-0805">Transcription regulation</keyword>
<comment type="caution">
    <text evidence="8">The sequence shown here is derived from an EMBL/GenBank/DDBJ whole genome shotgun (WGS) entry which is preliminary data.</text>
</comment>
<dbReference type="EMBL" id="JASCZI010000231">
    <property type="protein sequence ID" value="MED6110286.1"/>
    <property type="molecule type" value="Genomic_DNA"/>
</dbReference>
<keyword evidence="4 5" id="KW-0804">Transcription</keyword>
<sequence length="201" mass="21732">MKGSGSEKKRSESEREKTKMRERKRRAITTNIFRGIRNHGGYPLNNRSDINAVLRHLANEAGFVVDEDGTTYRSNASVKCPLCGSATANLSSMMPNANGTASTTSLPMPGVGDPAPAPAPAPVTTTTAPVSEGPSFERSISVPMYTCQDHVAVHRCGANGGDAVPYYEDMKQQKVEEEEAFFCFEDAANIHNNLVGSMPFF</sequence>
<evidence type="ECO:0000256" key="1">
    <source>
        <dbReference type="ARBA" id="ARBA00005909"/>
    </source>
</evidence>
<evidence type="ECO:0000256" key="3">
    <source>
        <dbReference type="ARBA" id="ARBA00023125"/>
    </source>
</evidence>
<dbReference type="PANTHER" id="PTHR31506:SF4">
    <property type="entry name" value="BES1_BZR1 PLANT TRANSCRIPTION FACTOR N-TERMINAL DOMAIN-CONTAINING PROTEIN"/>
    <property type="match status" value="1"/>
</dbReference>
<dbReference type="Proteomes" id="UP001341840">
    <property type="component" value="Unassembled WGS sequence"/>
</dbReference>
<dbReference type="PANTHER" id="PTHR31506">
    <property type="entry name" value="BES1/BZR1 HOMOLOG PROTEIN 3-RELATED"/>
    <property type="match status" value="1"/>
</dbReference>
<feature type="domain" description="BES1/BZR1 plant transcription factor N-terminal" evidence="7">
    <location>
        <begin position="6"/>
        <end position="124"/>
    </location>
</feature>